<keyword evidence="8" id="KW-0539">Nucleus</keyword>
<evidence type="ECO:0000256" key="5">
    <source>
        <dbReference type="ARBA" id="ARBA00022552"/>
    </source>
</evidence>
<organism evidence="11 12">
    <name type="scientific">Nicrophorus vespilloides</name>
    <name type="common">Boreal carrion beetle</name>
    <dbReference type="NCBI Taxonomy" id="110193"/>
    <lineage>
        <taxon>Eukaryota</taxon>
        <taxon>Metazoa</taxon>
        <taxon>Ecdysozoa</taxon>
        <taxon>Arthropoda</taxon>
        <taxon>Hexapoda</taxon>
        <taxon>Insecta</taxon>
        <taxon>Pterygota</taxon>
        <taxon>Neoptera</taxon>
        <taxon>Endopterygota</taxon>
        <taxon>Coleoptera</taxon>
        <taxon>Polyphaga</taxon>
        <taxon>Staphyliniformia</taxon>
        <taxon>Silphidae</taxon>
        <taxon>Nicrophorinae</taxon>
        <taxon>Nicrophorus</taxon>
    </lineage>
</organism>
<dbReference type="GeneID" id="108559245"/>
<dbReference type="InterPro" id="IPR036345">
    <property type="entry name" value="ExoRNase_PH_dom2_sf"/>
</dbReference>
<sequence length="281" mass="31495">MPVDLKRINGPENTVSYKLYTPSKTFKEELKCLFKSNNKRQDGRNSLEHRKMFIKTGIVSQAKGSAYLELGNTKVIVSVFDPREIPNKTDYSQKGVLYCEFKYATFSCPQRRNFQQDSEEKQNSIILKQSLEPAVCLHEFPNFQVDIYALILENDGSSLSAAVTCACVALAHASVPMYDLVTAVTMGVVDNQILMDPTLKEQQLCEVFDETDTKSDHGIIVTSFMSTHQQISQFYQTGNINLENISKSISISTDASGDIKLLIEKCIVNHVLKGANKSNEE</sequence>
<comment type="similarity">
    <text evidence="3">Belongs to the RNase PH family.</text>
</comment>
<proteinExistence type="inferred from homology"/>
<gene>
    <name evidence="12" type="primary">LOC108559245</name>
</gene>
<dbReference type="CDD" id="cd11371">
    <property type="entry name" value="RNase_PH_MTR3"/>
    <property type="match status" value="1"/>
</dbReference>
<evidence type="ECO:0000259" key="10">
    <source>
        <dbReference type="Pfam" id="PF03725"/>
    </source>
</evidence>
<evidence type="ECO:0000256" key="1">
    <source>
        <dbReference type="ARBA" id="ARBA00004123"/>
    </source>
</evidence>
<dbReference type="InterPro" id="IPR027408">
    <property type="entry name" value="PNPase/RNase_PH_dom_sf"/>
</dbReference>
<evidence type="ECO:0000313" key="12">
    <source>
        <dbReference type="RefSeq" id="XP_017771945.1"/>
    </source>
</evidence>
<evidence type="ECO:0000256" key="4">
    <source>
        <dbReference type="ARBA" id="ARBA00022490"/>
    </source>
</evidence>
<dbReference type="InterPro" id="IPR050080">
    <property type="entry name" value="RNase_PH"/>
</dbReference>
<dbReference type="InterPro" id="IPR001247">
    <property type="entry name" value="ExoRNase_PH_dom1"/>
</dbReference>
<evidence type="ECO:0000256" key="6">
    <source>
        <dbReference type="ARBA" id="ARBA00022835"/>
    </source>
</evidence>
<dbReference type="PANTHER" id="PTHR11953:SF2">
    <property type="entry name" value="EXOSOME COMPLEX COMPONENT MTR3"/>
    <property type="match status" value="1"/>
</dbReference>
<comment type="subcellular location">
    <subcellularLocation>
        <location evidence="2">Cytoplasm</location>
    </subcellularLocation>
    <subcellularLocation>
        <location evidence="1">Nucleus</location>
    </subcellularLocation>
</comment>
<dbReference type="Pfam" id="PF03725">
    <property type="entry name" value="RNase_PH_C"/>
    <property type="match status" value="1"/>
</dbReference>
<reference evidence="12" key="1">
    <citation type="submission" date="2025-08" db="UniProtKB">
        <authorList>
            <consortium name="RefSeq"/>
        </authorList>
    </citation>
    <scope>IDENTIFICATION</scope>
    <source>
        <tissue evidence="12">Whole Larva</tissue>
    </source>
</reference>
<feature type="domain" description="Exoribonuclease phosphorolytic" evidence="10">
    <location>
        <begin position="179"/>
        <end position="206"/>
    </location>
</feature>
<name>A0ABM1MBJ5_NICVS</name>
<keyword evidence="7" id="KW-0694">RNA-binding</keyword>
<dbReference type="Gene3D" id="3.30.230.70">
    <property type="entry name" value="GHMP Kinase, N-terminal domain"/>
    <property type="match status" value="1"/>
</dbReference>
<dbReference type="Proteomes" id="UP000695000">
    <property type="component" value="Unplaced"/>
</dbReference>
<protein>
    <submittedName>
        <fullName evidence="12">Exosome complex component MTR3-like</fullName>
    </submittedName>
</protein>
<keyword evidence="6" id="KW-0271">Exosome</keyword>
<accession>A0ABM1MBJ5</accession>
<dbReference type="SUPFAM" id="SSF55666">
    <property type="entry name" value="Ribonuclease PH domain 2-like"/>
    <property type="match status" value="1"/>
</dbReference>
<dbReference type="InterPro" id="IPR020568">
    <property type="entry name" value="Ribosomal_Su5_D2-typ_SF"/>
</dbReference>
<dbReference type="Pfam" id="PF01138">
    <property type="entry name" value="RNase_PH"/>
    <property type="match status" value="1"/>
</dbReference>
<dbReference type="InterPro" id="IPR015847">
    <property type="entry name" value="ExoRNase_PH_dom2"/>
</dbReference>
<keyword evidence="4" id="KW-0963">Cytoplasm</keyword>
<dbReference type="RefSeq" id="XP_017771945.1">
    <property type="nucleotide sequence ID" value="XM_017916456.1"/>
</dbReference>
<evidence type="ECO:0000259" key="9">
    <source>
        <dbReference type="Pfam" id="PF01138"/>
    </source>
</evidence>
<evidence type="ECO:0000313" key="11">
    <source>
        <dbReference type="Proteomes" id="UP000695000"/>
    </source>
</evidence>
<keyword evidence="5" id="KW-0698">rRNA processing</keyword>
<evidence type="ECO:0000256" key="2">
    <source>
        <dbReference type="ARBA" id="ARBA00004496"/>
    </source>
</evidence>
<evidence type="ECO:0000256" key="8">
    <source>
        <dbReference type="ARBA" id="ARBA00023242"/>
    </source>
</evidence>
<dbReference type="SUPFAM" id="SSF54211">
    <property type="entry name" value="Ribosomal protein S5 domain 2-like"/>
    <property type="match status" value="1"/>
</dbReference>
<keyword evidence="11" id="KW-1185">Reference proteome</keyword>
<feature type="domain" description="Exoribonuclease phosphorolytic" evidence="9">
    <location>
        <begin position="48"/>
        <end position="176"/>
    </location>
</feature>
<evidence type="ECO:0000256" key="7">
    <source>
        <dbReference type="ARBA" id="ARBA00022884"/>
    </source>
</evidence>
<evidence type="ECO:0000256" key="3">
    <source>
        <dbReference type="ARBA" id="ARBA00006678"/>
    </source>
</evidence>
<dbReference type="PANTHER" id="PTHR11953">
    <property type="entry name" value="EXOSOME COMPLEX COMPONENT"/>
    <property type="match status" value="1"/>
</dbReference>